<keyword evidence="2" id="KW-1185">Reference proteome</keyword>
<dbReference type="SUPFAM" id="SSF48452">
    <property type="entry name" value="TPR-like"/>
    <property type="match status" value="1"/>
</dbReference>
<dbReference type="GeneID" id="111290726"/>
<accession>A0A6P5YBR7</accession>
<evidence type="ECO:0000313" key="3">
    <source>
        <dbReference type="RefSeq" id="XP_022737908.1"/>
    </source>
</evidence>
<protein>
    <submittedName>
        <fullName evidence="3">Uncharacterized protein LOC111290726</fullName>
    </submittedName>
</protein>
<dbReference type="OrthoDB" id="439046at2759"/>
<dbReference type="RefSeq" id="XP_022737908.1">
    <property type="nucleotide sequence ID" value="XM_022882173.1"/>
</dbReference>
<sequence>MKAVLLRAGSAPVISPALCGSPRVSLSRQSSFGGVFYGERAGSSVCSQIVSLHFPMNKRKPKETPAQMRRAFSDTDIIRSESRIPGESRCFPTGIPEEDYLSDGEVDREFQTLVTGNGTDRASFVPIWPEFGISMDEIGFSGDGFGNGGKSGGDRGDDSYGDKSKIGDYYQEMLKRYPSDSLLLRNYGRFLHEVEKDIEKAEEYYGRAILASPGDGEVLSLYGKLIWERHRDESRAKSYFDRAITAAPDDCMVLGSYAQFMWEAEEDEEEEEMGDKVGVSPAMVAAF</sequence>
<name>A0A6P5YBR7_DURZI</name>
<evidence type="ECO:0000259" key="1">
    <source>
        <dbReference type="Pfam" id="PF25474"/>
    </source>
</evidence>
<dbReference type="PANTHER" id="PTHR26312:SF123">
    <property type="entry name" value="TETRATRICOPEPTIDE REPEAT (TPR)-LIKE SUPERFAMILY PROTEIN"/>
    <property type="match status" value="1"/>
</dbReference>
<dbReference type="KEGG" id="dzi:111290726"/>
<evidence type="ECO:0000313" key="2">
    <source>
        <dbReference type="Proteomes" id="UP000515121"/>
    </source>
</evidence>
<gene>
    <name evidence="3" type="primary">LOC111290726</name>
</gene>
<dbReference type="InterPro" id="IPR011990">
    <property type="entry name" value="TPR-like_helical_dom_sf"/>
</dbReference>
<dbReference type="AlphaFoldDB" id="A0A6P5YBR7"/>
<feature type="domain" description="TmcB/TmcC TPR repeats" evidence="1">
    <location>
        <begin position="165"/>
        <end position="208"/>
    </location>
</feature>
<dbReference type="PANTHER" id="PTHR26312">
    <property type="entry name" value="TETRATRICOPEPTIDE REPEAT PROTEIN 5"/>
    <property type="match status" value="1"/>
</dbReference>
<proteinExistence type="predicted"/>
<dbReference type="Pfam" id="PF25474">
    <property type="entry name" value="TPR_TmcB"/>
    <property type="match status" value="1"/>
</dbReference>
<dbReference type="Gene3D" id="1.25.40.10">
    <property type="entry name" value="Tetratricopeptide repeat domain"/>
    <property type="match status" value="1"/>
</dbReference>
<organism evidence="2 3">
    <name type="scientific">Durio zibethinus</name>
    <name type="common">Durian</name>
    <dbReference type="NCBI Taxonomy" id="66656"/>
    <lineage>
        <taxon>Eukaryota</taxon>
        <taxon>Viridiplantae</taxon>
        <taxon>Streptophyta</taxon>
        <taxon>Embryophyta</taxon>
        <taxon>Tracheophyta</taxon>
        <taxon>Spermatophyta</taxon>
        <taxon>Magnoliopsida</taxon>
        <taxon>eudicotyledons</taxon>
        <taxon>Gunneridae</taxon>
        <taxon>Pentapetalae</taxon>
        <taxon>rosids</taxon>
        <taxon>malvids</taxon>
        <taxon>Malvales</taxon>
        <taxon>Malvaceae</taxon>
        <taxon>Helicteroideae</taxon>
        <taxon>Durio</taxon>
    </lineage>
</organism>
<reference evidence="3" key="1">
    <citation type="submission" date="2025-08" db="UniProtKB">
        <authorList>
            <consortium name="RefSeq"/>
        </authorList>
    </citation>
    <scope>IDENTIFICATION</scope>
    <source>
        <tissue evidence="3">Fruit stalk</tissue>
    </source>
</reference>
<dbReference type="Proteomes" id="UP000515121">
    <property type="component" value="Unplaced"/>
</dbReference>
<dbReference type="InterPro" id="IPR057352">
    <property type="entry name" value="TPR_TmcB/C"/>
</dbReference>